<evidence type="ECO:0000313" key="2">
    <source>
        <dbReference type="Proteomes" id="UP000814128"/>
    </source>
</evidence>
<comment type="caution">
    <text evidence="1">The sequence shown here is derived from an EMBL/GenBank/DDBJ whole genome shotgun (WGS) entry which is preliminary data.</text>
</comment>
<accession>A0ACB8Q7C5</accession>
<gene>
    <name evidence="1" type="ORF">K488DRAFT_60992</name>
</gene>
<evidence type="ECO:0000313" key="1">
    <source>
        <dbReference type="EMBL" id="KAI0027608.1"/>
    </source>
</evidence>
<organism evidence="1 2">
    <name type="scientific">Vararia minispora EC-137</name>
    <dbReference type="NCBI Taxonomy" id="1314806"/>
    <lineage>
        <taxon>Eukaryota</taxon>
        <taxon>Fungi</taxon>
        <taxon>Dikarya</taxon>
        <taxon>Basidiomycota</taxon>
        <taxon>Agaricomycotina</taxon>
        <taxon>Agaricomycetes</taxon>
        <taxon>Russulales</taxon>
        <taxon>Lachnocladiaceae</taxon>
        <taxon>Vararia</taxon>
    </lineage>
</organism>
<reference evidence="1" key="1">
    <citation type="submission" date="2021-02" db="EMBL/GenBank/DDBJ databases">
        <authorList>
            <consortium name="DOE Joint Genome Institute"/>
            <person name="Ahrendt S."/>
            <person name="Looney B.P."/>
            <person name="Miyauchi S."/>
            <person name="Morin E."/>
            <person name="Drula E."/>
            <person name="Courty P.E."/>
            <person name="Chicoki N."/>
            <person name="Fauchery L."/>
            <person name="Kohler A."/>
            <person name="Kuo A."/>
            <person name="Labutti K."/>
            <person name="Pangilinan J."/>
            <person name="Lipzen A."/>
            <person name="Riley R."/>
            <person name="Andreopoulos W."/>
            <person name="He G."/>
            <person name="Johnson J."/>
            <person name="Barry K.W."/>
            <person name="Grigoriev I.V."/>
            <person name="Nagy L."/>
            <person name="Hibbett D."/>
            <person name="Henrissat B."/>
            <person name="Matheny P.B."/>
            <person name="Labbe J."/>
            <person name="Martin F."/>
        </authorList>
    </citation>
    <scope>NUCLEOTIDE SEQUENCE</scope>
    <source>
        <strain evidence="1">EC-137</strain>
    </source>
</reference>
<dbReference type="EMBL" id="MU273871">
    <property type="protein sequence ID" value="KAI0027608.1"/>
    <property type="molecule type" value="Genomic_DNA"/>
</dbReference>
<reference evidence="1" key="2">
    <citation type="journal article" date="2022" name="New Phytol.">
        <title>Evolutionary transition to the ectomycorrhizal habit in the genomes of a hyperdiverse lineage of mushroom-forming fungi.</title>
        <authorList>
            <person name="Looney B."/>
            <person name="Miyauchi S."/>
            <person name="Morin E."/>
            <person name="Drula E."/>
            <person name="Courty P.E."/>
            <person name="Kohler A."/>
            <person name="Kuo A."/>
            <person name="LaButti K."/>
            <person name="Pangilinan J."/>
            <person name="Lipzen A."/>
            <person name="Riley R."/>
            <person name="Andreopoulos W."/>
            <person name="He G."/>
            <person name="Johnson J."/>
            <person name="Nolan M."/>
            <person name="Tritt A."/>
            <person name="Barry K.W."/>
            <person name="Grigoriev I.V."/>
            <person name="Nagy L.G."/>
            <person name="Hibbett D."/>
            <person name="Henrissat B."/>
            <person name="Matheny P.B."/>
            <person name="Labbe J."/>
            <person name="Martin F.M."/>
        </authorList>
    </citation>
    <scope>NUCLEOTIDE SEQUENCE</scope>
    <source>
        <strain evidence="1">EC-137</strain>
    </source>
</reference>
<dbReference type="Proteomes" id="UP000814128">
    <property type="component" value="Unassembled WGS sequence"/>
</dbReference>
<sequence length="337" mass="36477">MHSVLDAFKLQEFDIEPVLSSWTDAPRFLGDLSKDPPVDEWLDALKAGCQQREVPRDYWPKVGQALLGPRARKRFDELKAVLRQMHGGKYRWDWKKFKVAMRNMGWDIADDKAETVKVATRPSGSWWILGGNKRAEMDPPPVYTEEPEPMHAADKKQAPSEKDKDKKHATEDSAPSRQRKASKKGSIVITSDGATSVTVSPVQTPGEGASTPCLRLRYFTNLSGNTTVATTTASAPLWLLNACGALDFLNSEHPKAMSTIAAVLITVGSLPALPGLSAVAGGTVLTSHAIQAAGAIAVGVGNWLKSSQDAAARQQHPTPQESHAQIEQTPTGQQAGK</sequence>
<keyword evidence="2" id="KW-1185">Reference proteome</keyword>
<proteinExistence type="predicted"/>
<name>A0ACB8Q7C5_9AGAM</name>
<protein>
    <submittedName>
        <fullName evidence="1">Uncharacterized protein</fullName>
    </submittedName>
</protein>